<dbReference type="KEGG" id="zdf:AN401_09170"/>
<dbReference type="PANTHER" id="PTHR43178:SF5">
    <property type="entry name" value="LIPOAMIDE ACYLTRANSFERASE COMPONENT OF BRANCHED-CHAIN ALPHA-KETO ACID DEHYDROGENASE COMPLEX, MITOCHONDRIAL"/>
    <property type="match status" value="1"/>
</dbReference>
<proteinExistence type="predicted"/>
<evidence type="ECO:0000313" key="5">
    <source>
        <dbReference type="EMBL" id="ATG74002.1"/>
    </source>
</evidence>
<dbReference type="Gene3D" id="3.30.559.10">
    <property type="entry name" value="Chloramphenicol acetyltransferase-like domain"/>
    <property type="match status" value="1"/>
</dbReference>
<dbReference type="GO" id="GO:0016407">
    <property type="term" value="F:acetyltransferase activity"/>
    <property type="evidence" value="ECO:0007669"/>
    <property type="project" value="TreeGrafter"/>
</dbReference>
<accession>A0A231MU85</accession>
<dbReference type="PANTHER" id="PTHR43178">
    <property type="entry name" value="DIHYDROLIPOAMIDE ACETYLTRANSFERASE COMPONENT OF PYRUVATE DEHYDROGENASE COMPLEX"/>
    <property type="match status" value="1"/>
</dbReference>
<keyword evidence="3" id="KW-0012">Acyltransferase</keyword>
<dbReference type="AlphaFoldDB" id="A0A231MU85"/>
<dbReference type="Pfam" id="PF00198">
    <property type="entry name" value="2-oxoacid_dh"/>
    <property type="match status" value="1"/>
</dbReference>
<name>A0A231MU85_9GAMM</name>
<dbReference type="InterPro" id="IPR001078">
    <property type="entry name" value="2-oxoacid_DH_actylTfrase"/>
</dbReference>
<dbReference type="EMBL" id="CP012621">
    <property type="protein sequence ID" value="ATG74002.1"/>
    <property type="molecule type" value="Genomic_DNA"/>
</dbReference>
<dbReference type="SUPFAM" id="SSF52777">
    <property type="entry name" value="CoA-dependent acyltransferases"/>
    <property type="match status" value="1"/>
</dbReference>
<keyword evidence="6" id="KW-1185">Reference proteome</keyword>
<dbReference type="OrthoDB" id="9805770at2"/>
<evidence type="ECO:0000256" key="1">
    <source>
        <dbReference type="ARBA" id="ARBA00001938"/>
    </source>
</evidence>
<comment type="cofactor">
    <cofactor evidence="1">
        <name>(R)-lipoate</name>
        <dbReference type="ChEBI" id="CHEBI:83088"/>
    </cofactor>
</comment>
<dbReference type="InterPro" id="IPR023213">
    <property type="entry name" value="CAT-like_dom_sf"/>
</dbReference>
<dbReference type="GO" id="GO:0005737">
    <property type="term" value="C:cytoplasm"/>
    <property type="evidence" value="ECO:0007669"/>
    <property type="project" value="TreeGrafter"/>
</dbReference>
<protein>
    <submittedName>
        <fullName evidence="5">Acetoin dehydrogenase</fullName>
    </submittedName>
</protein>
<dbReference type="RefSeq" id="WP_094041382.1">
    <property type="nucleotide sequence ID" value="NZ_CP012621.1"/>
</dbReference>
<organism evidence="5 6">
    <name type="scientific">Zobellella denitrificans</name>
    <dbReference type="NCBI Taxonomy" id="347534"/>
    <lineage>
        <taxon>Bacteria</taxon>
        <taxon>Pseudomonadati</taxon>
        <taxon>Pseudomonadota</taxon>
        <taxon>Gammaproteobacteria</taxon>
        <taxon>Aeromonadales</taxon>
        <taxon>Aeromonadaceae</taxon>
        <taxon>Zobellella</taxon>
    </lineage>
</organism>
<evidence type="ECO:0000259" key="4">
    <source>
        <dbReference type="Pfam" id="PF00198"/>
    </source>
</evidence>
<evidence type="ECO:0000256" key="3">
    <source>
        <dbReference type="ARBA" id="ARBA00023315"/>
    </source>
</evidence>
<dbReference type="GO" id="GO:0031405">
    <property type="term" value="F:lipoic acid binding"/>
    <property type="evidence" value="ECO:0007669"/>
    <property type="project" value="TreeGrafter"/>
</dbReference>
<dbReference type="Proteomes" id="UP000217763">
    <property type="component" value="Chromosome"/>
</dbReference>
<sequence length="235" mass="25352">MTTTAVADIRRTPLRGMRAMIAGAMRKSLDEAAQLSHQGECDVTALLEHKAALDEAGIRVSLEDLLAHGLIRALRRHPLLNGRLEGNEILHYDAVHLSFAMALSETQLVAPALFDAERLSLTELAAARKALVARARAGRLSVSEMTGGTFTLTNLGRSRVRFFTPVVNLPQLAILGIGETRRVPVVGADGEIRVRSLMGLSLTFDHRAVDGGPAAAFFDTLCRLLEGEPDEPAQT</sequence>
<feature type="domain" description="2-oxoacid dehydrogenase acyltransferase catalytic" evidence="4">
    <location>
        <begin position="8"/>
        <end position="229"/>
    </location>
</feature>
<evidence type="ECO:0000256" key="2">
    <source>
        <dbReference type="ARBA" id="ARBA00022679"/>
    </source>
</evidence>
<keyword evidence="2" id="KW-0808">Transferase</keyword>
<reference evidence="6" key="1">
    <citation type="submission" date="2015-09" db="EMBL/GenBank/DDBJ databases">
        <authorList>
            <person name="Shao Z."/>
            <person name="Wang L."/>
        </authorList>
    </citation>
    <scope>NUCLEOTIDE SEQUENCE [LARGE SCALE GENOMIC DNA]</scope>
    <source>
        <strain evidence="6">F13-1</strain>
    </source>
</reference>
<gene>
    <name evidence="5" type="ORF">AN401_09170</name>
</gene>
<dbReference type="InterPro" id="IPR050743">
    <property type="entry name" value="2-oxoacid_DH_E2_comp"/>
</dbReference>
<evidence type="ECO:0000313" key="6">
    <source>
        <dbReference type="Proteomes" id="UP000217763"/>
    </source>
</evidence>